<dbReference type="Pfam" id="PF03953">
    <property type="entry name" value="Tubulin_C"/>
    <property type="match status" value="1"/>
</dbReference>
<evidence type="ECO:0000313" key="9">
    <source>
        <dbReference type="Proteomes" id="UP000299084"/>
    </source>
</evidence>
<keyword evidence="4" id="KW-0493">Microtubule</keyword>
<dbReference type="Proteomes" id="UP000299084">
    <property type="component" value="Unassembled WGS sequence"/>
</dbReference>
<proteinExistence type="inferred from homology"/>
<comment type="caution">
    <text evidence="8">The sequence shown here is derived from an EMBL/GenBank/DDBJ whole genome shotgun (WGS) entry which is preliminary data.</text>
</comment>
<evidence type="ECO:0000259" key="7">
    <source>
        <dbReference type="Pfam" id="PF03953"/>
    </source>
</evidence>
<comment type="similarity">
    <text evidence="2">Belongs to the tubulin family.</text>
</comment>
<evidence type="ECO:0000256" key="3">
    <source>
        <dbReference type="ARBA" id="ARBA00022490"/>
    </source>
</evidence>
<evidence type="ECO:0000256" key="1">
    <source>
        <dbReference type="ARBA" id="ARBA00004496"/>
    </source>
</evidence>
<gene>
    <name evidence="8" type="ORF">Cadr_000008087</name>
</gene>
<dbReference type="InterPro" id="IPR000217">
    <property type="entry name" value="Tubulin"/>
</dbReference>
<dbReference type="InterPro" id="IPR018316">
    <property type="entry name" value="Tubulin/FtsZ_2-layer-sand-dom"/>
</dbReference>
<dbReference type="GO" id="GO:0005525">
    <property type="term" value="F:GTP binding"/>
    <property type="evidence" value="ECO:0007669"/>
    <property type="project" value="UniProtKB-KW"/>
</dbReference>
<evidence type="ECO:0000313" key="8">
    <source>
        <dbReference type="EMBL" id="KAB1276002.1"/>
    </source>
</evidence>
<reference evidence="8 9" key="1">
    <citation type="journal article" date="2019" name="Mol. Ecol. Resour.">
        <title>Improving Illumina assemblies with Hi-C and long reads: an example with the North African dromedary.</title>
        <authorList>
            <person name="Elbers J.P."/>
            <person name="Rogers M.F."/>
            <person name="Perelman P.L."/>
            <person name="Proskuryakova A.A."/>
            <person name="Serdyukova N.A."/>
            <person name="Johnson W.E."/>
            <person name="Horin P."/>
            <person name="Corander J."/>
            <person name="Murphy D."/>
            <person name="Burger P.A."/>
        </authorList>
    </citation>
    <scope>NUCLEOTIDE SEQUENCE [LARGE SCALE GENOMIC DNA]</scope>
    <source>
        <strain evidence="8">Drom800</strain>
        <tissue evidence="8">Blood</tissue>
    </source>
</reference>
<dbReference type="InterPro" id="IPR037103">
    <property type="entry name" value="Tubulin/FtsZ-like_C"/>
</dbReference>
<evidence type="ECO:0000256" key="2">
    <source>
        <dbReference type="ARBA" id="ARBA00009636"/>
    </source>
</evidence>
<feature type="domain" description="Tubulin/FtsZ 2-layer sandwich" evidence="7">
    <location>
        <begin position="80"/>
        <end position="147"/>
    </location>
</feature>
<dbReference type="AlphaFoldDB" id="A0A5N4DXX9"/>
<keyword evidence="6" id="KW-0342">GTP-binding</keyword>
<dbReference type="GO" id="GO:0005737">
    <property type="term" value="C:cytoplasm"/>
    <property type="evidence" value="ECO:0007669"/>
    <property type="project" value="UniProtKB-SubCell"/>
</dbReference>
<evidence type="ECO:0000256" key="5">
    <source>
        <dbReference type="ARBA" id="ARBA00022741"/>
    </source>
</evidence>
<dbReference type="EMBL" id="JWIN03000007">
    <property type="protein sequence ID" value="KAB1276002.1"/>
    <property type="molecule type" value="Genomic_DNA"/>
</dbReference>
<dbReference type="PANTHER" id="PTHR11588">
    <property type="entry name" value="TUBULIN"/>
    <property type="match status" value="1"/>
</dbReference>
<organism evidence="8 9">
    <name type="scientific">Camelus dromedarius</name>
    <name type="common">Dromedary</name>
    <name type="synonym">Arabian camel</name>
    <dbReference type="NCBI Taxonomy" id="9838"/>
    <lineage>
        <taxon>Eukaryota</taxon>
        <taxon>Metazoa</taxon>
        <taxon>Chordata</taxon>
        <taxon>Craniata</taxon>
        <taxon>Vertebrata</taxon>
        <taxon>Euteleostomi</taxon>
        <taxon>Mammalia</taxon>
        <taxon>Eutheria</taxon>
        <taxon>Laurasiatheria</taxon>
        <taxon>Artiodactyla</taxon>
        <taxon>Tylopoda</taxon>
        <taxon>Camelidae</taxon>
        <taxon>Camelus</taxon>
    </lineage>
</organism>
<name>A0A5N4DXX9_CAMDR</name>
<dbReference type="Gene3D" id="3.30.1330.20">
    <property type="entry name" value="Tubulin/FtsZ, C-terminal domain"/>
    <property type="match status" value="1"/>
</dbReference>
<evidence type="ECO:0000256" key="6">
    <source>
        <dbReference type="ARBA" id="ARBA00023134"/>
    </source>
</evidence>
<dbReference type="GO" id="GO:0007017">
    <property type="term" value="P:microtubule-based process"/>
    <property type="evidence" value="ECO:0007669"/>
    <property type="project" value="InterPro"/>
</dbReference>
<comment type="subcellular location">
    <subcellularLocation>
        <location evidence="1">Cytoplasm</location>
    </subcellularLocation>
</comment>
<dbReference type="InterPro" id="IPR008280">
    <property type="entry name" value="Tub_FtsZ_C"/>
</dbReference>
<keyword evidence="5" id="KW-0547">Nucleotide-binding</keyword>
<dbReference type="SUPFAM" id="SSF55307">
    <property type="entry name" value="Tubulin C-terminal domain-like"/>
    <property type="match status" value="1"/>
</dbReference>
<evidence type="ECO:0000256" key="4">
    <source>
        <dbReference type="ARBA" id="ARBA00022701"/>
    </source>
</evidence>
<dbReference type="GO" id="GO:0005874">
    <property type="term" value="C:microtubule"/>
    <property type="evidence" value="ECO:0007669"/>
    <property type="project" value="UniProtKB-KW"/>
</dbReference>
<keyword evidence="9" id="KW-1185">Reference proteome</keyword>
<keyword evidence="3" id="KW-0963">Cytoplasm</keyword>
<dbReference type="InterPro" id="IPR036525">
    <property type="entry name" value="Tubulin/FtsZ_GTPase_sf"/>
</dbReference>
<protein>
    <submittedName>
        <fullName evidence="8">Tubulin alpha chain-like 3</fullName>
    </submittedName>
</protein>
<sequence length="148" mass="16207">MRDAFPFVLSKLTSRLGTLAGNCCLECEIQPDSIILGSEKDQLENAEMEHMNASFDTFCCETRVANHVPRALFSDLEPAVVGDVVPKDVNAAVSAMKSRNSIQFVDWFPTVFKVGINNQPPMVMSGRDLANVQQAICILDNSTVIVEA</sequence>
<accession>A0A5N4DXX9</accession>
<dbReference type="SUPFAM" id="SSF52490">
    <property type="entry name" value="Tubulin nucleotide-binding domain-like"/>
    <property type="match status" value="1"/>
</dbReference>